<dbReference type="InterPro" id="IPR046342">
    <property type="entry name" value="CBS_dom_sf"/>
</dbReference>
<feature type="domain" description="CBS" evidence="3">
    <location>
        <begin position="105"/>
        <end position="168"/>
    </location>
</feature>
<dbReference type="RefSeq" id="WP_058471139.1">
    <property type="nucleotide sequence ID" value="NZ_CAAAIC010000009.1"/>
</dbReference>
<dbReference type="Pfam" id="PF00571">
    <property type="entry name" value="CBS"/>
    <property type="match status" value="2"/>
</dbReference>
<dbReference type="OrthoDB" id="5295117at2"/>
<dbReference type="PROSITE" id="PS51371">
    <property type="entry name" value="CBS"/>
    <property type="match status" value="1"/>
</dbReference>
<dbReference type="PANTHER" id="PTHR48108:SF26">
    <property type="entry name" value="CBS DOMAIN-CONTAINING PROTEIN DDB_G0289609"/>
    <property type="match status" value="1"/>
</dbReference>
<dbReference type="SUPFAM" id="SSF54631">
    <property type="entry name" value="CBS-domain pair"/>
    <property type="match status" value="1"/>
</dbReference>
<dbReference type="PATRIC" id="fig|456.5.peg.1799"/>
<evidence type="ECO:0000256" key="1">
    <source>
        <dbReference type="ARBA" id="ARBA00022737"/>
    </source>
</evidence>
<protein>
    <submittedName>
        <fullName evidence="4">CBS domain protein</fullName>
    </submittedName>
</protein>
<dbReference type="InterPro" id="IPR051462">
    <property type="entry name" value="CBS_domain-containing"/>
</dbReference>
<name>A0A0W0VBA6_9GAMM</name>
<dbReference type="EMBL" id="LNYJ01000011">
    <property type="protein sequence ID" value="KTD17379.1"/>
    <property type="molecule type" value="Genomic_DNA"/>
</dbReference>
<dbReference type="InterPro" id="IPR000644">
    <property type="entry name" value="CBS_dom"/>
</dbReference>
<keyword evidence="2" id="KW-0129">CBS domain</keyword>
<dbReference type="PANTHER" id="PTHR48108">
    <property type="entry name" value="CBS DOMAIN-CONTAINING PROTEIN CBSX2, CHLOROPLASTIC"/>
    <property type="match status" value="1"/>
</dbReference>
<proteinExistence type="predicted"/>
<reference evidence="4 5" key="1">
    <citation type="submission" date="2015-11" db="EMBL/GenBank/DDBJ databases">
        <title>Genomic analysis of 38 Legionella species identifies large and diverse effector repertoires.</title>
        <authorList>
            <person name="Burstein D."/>
            <person name="Amaro F."/>
            <person name="Zusman T."/>
            <person name="Lifshitz Z."/>
            <person name="Cohen O."/>
            <person name="Gilbert J.A."/>
            <person name="Pupko T."/>
            <person name="Shuman H.A."/>
            <person name="Segal G."/>
        </authorList>
    </citation>
    <scope>NUCLEOTIDE SEQUENCE [LARGE SCALE GENOMIC DNA]</scope>
    <source>
        <strain evidence="4 5">BL-540</strain>
    </source>
</reference>
<dbReference type="AlphaFoldDB" id="A0A0W0VBA6"/>
<sequence>MILKTYELKEVYYCASPDENFEITLDSPALQIFTDFKKHEPLGIEESTNVVEAEDMMKKTHVKLNLVFNENEFVGTLAYSDLIGEKMMSLSHHTPRNQITVGDVMTRKNQLKAIRFSDLKRARVRDVVETLKNEGKQHFLVLDDTSGSIRGVISSSDIARRLHVPLDINKVSTFMDIYKALNYDRF</sequence>
<dbReference type="STRING" id="456.Ljor_1685"/>
<keyword evidence="5" id="KW-1185">Reference proteome</keyword>
<evidence type="ECO:0000256" key="2">
    <source>
        <dbReference type="PROSITE-ProRule" id="PRU00703"/>
    </source>
</evidence>
<evidence type="ECO:0000259" key="3">
    <source>
        <dbReference type="PROSITE" id="PS51371"/>
    </source>
</evidence>
<evidence type="ECO:0000313" key="4">
    <source>
        <dbReference type="EMBL" id="KTD17379.1"/>
    </source>
</evidence>
<dbReference type="Proteomes" id="UP000055035">
    <property type="component" value="Unassembled WGS sequence"/>
</dbReference>
<keyword evidence="1" id="KW-0677">Repeat</keyword>
<gene>
    <name evidence="4" type="ORF">Ljor_1685</name>
</gene>
<dbReference type="Gene3D" id="3.10.580.10">
    <property type="entry name" value="CBS-domain"/>
    <property type="match status" value="1"/>
</dbReference>
<organism evidence="4 5">
    <name type="scientific">Legionella jordanis</name>
    <dbReference type="NCBI Taxonomy" id="456"/>
    <lineage>
        <taxon>Bacteria</taxon>
        <taxon>Pseudomonadati</taxon>
        <taxon>Pseudomonadota</taxon>
        <taxon>Gammaproteobacteria</taxon>
        <taxon>Legionellales</taxon>
        <taxon>Legionellaceae</taxon>
        <taxon>Legionella</taxon>
    </lineage>
</organism>
<accession>A0A0W0VBA6</accession>
<comment type="caution">
    <text evidence="4">The sequence shown here is derived from an EMBL/GenBank/DDBJ whole genome shotgun (WGS) entry which is preliminary data.</text>
</comment>
<evidence type="ECO:0000313" key="5">
    <source>
        <dbReference type="Proteomes" id="UP000055035"/>
    </source>
</evidence>